<keyword evidence="9" id="KW-1185">Reference proteome</keyword>
<keyword evidence="3" id="KW-0597">Phosphoprotein</keyword>
<keyword evidence="6" id="KW-0812">Transmembrane</keyword>
<dbReference type="InterPro" id="IPR003661">
    <property type="entry name" value="HisK_dim/P_dom"/>
</dbReference>
<dbReference type="InterPro" id="IPR036097">
    <property type="entry name" value="HisK_dim/P_sf"/>
</dbReference>
<feature type="domain" description="Histidine kinase" evidence="7">
    <location>
        <begin position="158"/>
        <end position="371"/>
    </location>
</feature>
<dbReference type="SMART" id="SM00387">
    <property type="entry name" value="HATPase_c"/>
    <property type="match status" value="1"/>
</dbReference>
<dbReference type="InterPro" id="IPR036890">
    <property type="entry name" value="HATPase_C_sf"/>
</dbReference>
<dbReference type="InterPro" id="IPR058544">
    <property type="entry name" value="ETR1_N"/>
</dbReference>
<dbReference type="InterPro" id="IPR003594">
    <property type="entry name" value="HATPase_dom"/>
</dbReference>
<sequence length="387" mass="44731">MEQVFDFFRRLGDTSDWPPRWYCGTWSDFHGWLYIVSDLTIWLAYMAIPLILLRFLFVKKGVPLHRVFWLFGSFILLCGLTHLIDAAMFYIPAYRINAVIRFLTGMVSIGTVVALIWHFKEAVGLRTSQEFEHELMFRQQAMQELSRSNRELQQFAYVASHDLQSPLKTIENYLSLIDVKYGTDMDENARKLIGVSTAAAGRMRVLINDLLNFSRVGSTVEFVPVDLNTLIQEIQADMYDDIQSSGARIQADYLPTLNGHPTDLKQLFQNLISNGIKYRRKNIPPILSLQVKEQTDYYLFSVSDNGIGIEKQYYDRIFEIFQRLHNRSEYYGTGIGLATCKKIIDIYGGKIWLESTVGEGTTFYFIMPKVIKTVHHYAQTYSLHSVN</sequence>
<dbReference type="RefSeq" id="WP_345266579.1">
    <property type="nucleotide sequence ID" value="NZ_BAABHB010000003.1"/>
</dbReference>
<keyword evidence="6" id="KW-0472">Membrane</keyword>
<reference evidence="9" key="1">
    <citation type="journal article" date="2019" name="Int. J. Syst. Evol. Microbiol.">
        <title>The Global Catalogue of Microorganisms (GCM) 10K type strain sequencing project: providing services to taxonomists for standard genome sequencing and annotation.</title>
        <authorList>
            <consortium name="The Broad Institute Genomics Platform"/>
            <consortium name="The Broad Institute Genome Sequencing Center for Infectious Disease"/>
            <person name="Wu L."/>
            <person name="Ma J."/>
        </authorList>
    </citation>
    <scope>NUCLEOTIDE SEQUENCE [LARGE SCALE GENOMIC DNA]</scope>
    <source>
        <strain evidence="9">JCM 17925</strain>
    </source>
</reference>
<dbReference type="EC" id="2.7.13.3" evidence="2"/>
<dbReference type="InterPro" id="IPR005467">
    <property type="entry name" value="His_kinase_dom"/>
</dbReference>
<evidence type="ECO:0000259" key="7">
    <source>
        <dbReference type="PROSITE" id="PS50109"/>
    </source>
</evidence>
<dbReference type="PRINTS" id="PR00344">
    <property type="entry name" value="BCTRLSENSOR"/>
</dbReference>
<gene>
    <name evidence="8" type="ORF">GCM10023187_20130</name>
</gene>
<feature type="transmembrane region" description="Helical" evidence="6">
    <location>
        <begin position="31"/>
        <end position="56"/>
    </location>
</feature>
<accession>A0ABP8KBQ9</accession>
<dbReference type="Pfam" id="PF02518">
    <property type="entry name" value="HATPase_c"/>
    <property type="match status" value="1"/>
</dbReference>
<evidence type="ECO:0000256" key="2">
    <source>
        <dbReference type="ARBA" id="ARBA00012438"/>
    </source>
</evidence>
<dbReference type="Gene3D" id="1.10.287.130">
    <property type="match status" value="1"/>
</dbReference>
<dbReference type="PANTHER" id="PTHR43304:SF1">
    <property type="entry name" value="PAC DOMAIN-CONTAINING PROTEIN"/>
    <property type="match status" value="1"/>
</dbReference>
<protein>
    <recommendedName>
        <fullName evidence="2">histidine kinase</fullName>
        <ecNumber evidence="2">2.7.13.3</ecNumber>
    </recommendedName>
</protein>
<keyword evidence="5" id="KW-0418">Kinase</keyword>
<evidence type="ECO:0000313" key="9">
    <source>
        <dbReference type="Proteomes" id="UP001500936"/>
    </source>
</evidence>
<feature type="transmembrane region" description="Helical" evidence="6">
    <location>
        <begin position="68"/>
        <end position="92"/>
    </location>
</feature>
<dbReference type="Gene3D" id="3.30.565.10">
    <property type="entry name" value="Histidine kinase-like ATPase, C-terminal domain"/>
    <property type="match status" value="1"/>
</dbReference>
<dbReference type="PROSITE" id="PS50109">
    <property type="entry name" value="HIS_KIN"/>
    <property type="match status" value="1"/>
</dbReference>
<evidence type="ECO:0000256" key="6">
    <source>
        <dbReference type="SAM" id="Phobius"/>
    </source>
</evidence>
<dbReference type="Proteomes" id="UP001500936">
    <property type="component" value="Unassembled WGS sequence"/>
</dbReference>
<evidence type="ECO:0000256" key="1">
    <source>
        <dbReference type="ARBA" id="ARBA00000085"/>
    </source>
</evidence>
<dbReference type="Pfam" id="PF00512">
    <property type="entry name" value="HisKA"/>
    <property type="match status" value="1"/>
</dbReference>
<dbReference type="Pfam" id="PF25487">
    <property type="entry name" value="ETR1_N"/>
    <property type="match status" value="1"/>
</dbReference>
<dbReference type="InterPro" id="IPR004358">
    <property type="entry name" value="Sig_transdc_His_kin-like_C"/>
</dbReference>
<keyword evidence="4" id="KW-0808">Transferase</keyword>
<dbReference type="EMBL" id="BAABHB010000003">
    <property type="protein sequence ID" value="GAA4403761.1"/>
    <property type="molecule type" value="Genomic_DNA"/>
</dbReference>
<comment type="caution">
    <text evidence="8">The sequence shown here is derived from an EMBL/GenBank/DDBJ whole genome shotgun (WGS) entry which is preliminary data.</text>
</comment>
<name>A0ABP8KBQ9_9BACT</name>
<comment type="catalytic activity">
    <reaction evidence="1">
        <text>ATP + protein L-histidine = ADP + protein N-phospho-L-histidine.</text>
        <dbReference type="EC" id="2.7.13.3"/>
    </reaction>
</comment>
<dbReference type="CDD" id="cd00082">
    <property type="entry name" value="HisKA"/>
    <property type="match status" value="1"/>
</dbReference>
<dbReference type="PANTHER" id="PTHR43304">
    <property type="entry name" value="PHYTOCHROME-LIKE PROTEIN CPH1"/>
    <property type="match status" value="1"/>
</dbReference>
<dbReference type="SUPFAM" id="SSF55874">
    <property type="entry name" value="ATPase domain of HSP90 chaperone/DNA topoisomerase II/histidine kinase"/>
    <property type="match status" value="1"/>
</dbReference>
<evidence type="ECO:0000256" key="5">
    <source>
        <dbReference type="ARBA" id="ARBA00022777"/>
    </source>
</evidence>
<dbReference type="SMART" id="SM00388">
    <property type="entry name" value="HisKA"/>
    <property type="match status" value="1"/>
</dbReference>
<feature type="transmembrane region" description="Helical" evidence="6">
    <location>
        <begin position="98"/>
        <end position="119"/>
    </location>
</feature>
<organism evidence="8 9">
    <name type="scientific">Nibrella viscosa</name>
    <dbReference type="NCBI Taxonomy" id="1084524"/>
    <lineage>
        <taxon>Bacteria</taxon>
        <taxon>Pseudomonadati</taxon>
        <taxon>Bacteroidota</taxon>
        <taxon>Cytophagia</taxon>
        <taxon>Cytophagales</taxon>
        <taxon>Spirosomataceae</taxon>
        <taxon>Nibrella</taxon>
    </lineage>
</organism>
<keyword evidence="6" id="KW-1133">Transmembrane helix</keyword>
<evidence type="ECO:0000256" key="3">
    <source>
        <dbReference type="ARBA" id="ARBA00022553"/>
    </source>
</evidence>
<proteinExistence type="predicted"/>
<evidence type="ECO:0000256" key="4">
    <source>
        <dbReference type="ARBA" id="ARBA00022679"/>
    </source>
</evidence>
<evidence type="ECO:0000313" key="8">
    <source>
        <dbReference type="EMBL" id="GAA4403761.1"/>
    </source>
</evidence>
<dbReference type="InterPro" id="IPR052162">
    <property type="entry name" value="Sensor_kinase/Photoreceptor"/>
</dbReference>
<dbReference type="SUPFAM" id="SSF47384">
    <property type="entry name" value="Homodimeric domain of signal transducing histidine kinase"/>
    <property type="match status" value="1"/>
</dbReference>